<feature type="transmembrane region" description="Helical" evidence="2">
    <location>
        <begin position="220"/>
        <end position="241"/>
    </location>
</feature>
<accession>A0A7K0K333</accession>
<comment type="caution">
    <text evidence="3">The sequence shown here is derived from an EMBL/GenBank/DDBJ whole genome shotgun (WGS) entry which is preliminary data.</text>
</comment>
<feature type="transmembrane region" description="Helical" evidence="2">
    <location>
        <begin position="188"/>
        <end position="208"/>
    </location>
</feature>
<keyword evidence="4" id="KW-1185">Reference proteome</keyword>
<keyword evidence="2" id="KW-0812">Transmembrane</keyword>
<feature type="transmembrane region" description="Helical" evidence="2">
    <location>
        <begin position="280"/>
        <end position="300"/>
    </location>
</feature>
<feature type="compositionally biased region" description="Pro residues" evidence="1">
    <location>
        <begin position="146"/>
        <end position="160"/>
    </location>
</feature>
<evidence type="ECO:0000313" key="3">
    <source>
        <dbReference type="EMBL" id="MST49824.1"/>
    </source>
</evidence>
<feature type="compositionally biased region" description="Basic and acidic residues" evidence="1">
    <location>
        <begin position="69"/>
        <end position="100"/>
    </location>
</feature>
<dbReference type="AlphaFoldDB" id="A0A7K0K333"/>
<evidence type="ECO:0000313" key="4">
    <source>
        <dbReference type="Proteomes" id="UP000442535"/>
    </source>
</evidence>
<sequence>MSFKDNANPTPENGANSTPQRGRRAAFGQSLPRTAPIPSDAKEYRKRREKALFNVPDWRPEEEIILEAASRDPKIKLPERLRPKDPKVIEGRVRKHEPPRSKAKPLPESPDRAAIEPPVEETRYASPPVKPPLREEPPAGSGSPLLNPPDPHPSGRPAPAAPRSTTPTPPPPAAAPSQLNQVETAARIIGNLAALIVPTLCVLLLSGWGPTEIAVVFEDFWPYLGLASLITIVLVVLDQVAQALAGMMRLAKPAAWIMEFVFSALGAGLCLHFFTHSVLGAFFLALVMSVLTSLFSMIVAKLF</sequence>
<feature type="region of interest" description="Disordered" evidence="1">
    <location>
        <begin position="68"/>
        <end position="179"/>
    </location>
</feature>
<gene>
    <name evidence="3" type="ORF">FYJ63_06185</name>
</gene>
<keyword evidence="2" id="KW-0472">Membrane</keyword>
<feature type="transmembrane region" description="Helical" evidence="2">
    <location>
        <begin position="253"/>
        <end position="274"/>
    </location>
</feature>
<feature type="compositionally biased region" description="Polar residues" evidence="1">
    <location>
        <begin position="1"/>
        <end position="20"/>
    </location>
</feature>
<dbReference type="EMBL" id="VUMY01000009">
    <property type="protein sequence ID" value="MST49824.1"/>
    <property type="molecule type" value="Genomic_DNA"/>
</dbReference>
<keyword evidence="2" id="KW-1133">Transmembrane helix</keyword>
<proteinExistence type="predicted"/>
<feature type="region of interest" description="Disordered" evidence="1">
    <location>
        <begin position="1"/>
        <end position="45"/>
    </location>
</feature>
<reference evidence="3 4" key="1">
    <citation type="submission" date="2019-08" db="EMBL/GenBank/DDBJ databases">
        <title>In-depth cultivation of the pig gut microbiome towards novel bacterial diversity and tailored functional studies.</title>
        <authorList>
            <person name="Wylensek D."/>
            <person name="Hitch T.C.A."/>
            <person name="Clavel T."/>
        </authorList>
    </citation>
    <scope>NUCLEOTIDE SEQUENCE [LARGE SCALE GENOMIC DNA]</scope>
    <source>
        <strain evidence="3 4">RF-GAM-744-WT-7</strain>
    </source>
</reference>
<evidence type="ECO:0000256" key="1">
    <source>
        <dbReference type="SAM" id="MobiDB-lite"/>
    </source>
</evidence>
<evidence type="ECO:0000256" key="2">
    <source>
        <dbReference type="SAM" id="Phobius"/>
    </source>
</evidence>
<dbReference type="Proteomes" id="UP000442535">
    <property type="component" value="Unassembled WGS sequence"/>
</dbReference>
<name>A0A7K0K333_9ACTO</name>
<protein>
    <submittedName>
        <fullName evidence="3">Uncharacterized protein</fullName>
    </submittedName>
</protein>
<organism evidence="3 4">
    <name type="scientific">Mobiluncus porci</name>
    <dbReference type="NCBI Taxonomy" id="2652278"/>
    <lineage>
        <taxon>Bacteria</taxon>
        <taxon>Bacillati</taxon>
        <taxon>Actinomycetota</taxon>
        <taxon>Actinomycetes</taxon>
        <taxon>Actinomycetales</taxon>
        <taxon>Actinomycetaceae</taxon>
        <taxon>Mobiluncus</taxon>
    </lineage>
</organism>